<dbReference type="Proteomes" id="UP001306119">
    <property type="component" value="Unassembled WGS sequence"/>
</dbReference>
<keyword evidence="1" id="KW-1133">Transmembrane helix</keyword>
<feature type="transmembrane region" description="Helical" evidence="1">
    <location>
        <begin position="65"/>
        <end position="85"/>
    </location>
</feature>
<accession>A0ABU6L6F0</accession>
<evidence type="ECO:0000256" key="1">
    <source>
        <dbReference type="SAM" id="Phobius"/>
    </source>
</evidence>
<keyword evidence="3" id="KW-1185">Reference proteome</keyword>
<dbReference type="EMBL" id="JAYXUG010000005">
    <property type="protein sequence ID" value="MEC6831854.1"/>
    <property type="molecule type" value="Genomic_DNA"/>
</dbReference>
<protein>
    <submittedName>
        <fullName evidence="2">Uncharacterized protein</fullName>
    </submittedName>
</protein>
<reference evidence="2 3" key="1">
    <citation type="submission" date="2024-01" db="EMBL/GenBank/DDBJ databases">
        <title>Active colonisers of the gastrointestinal tract of Atlantic salmon farmed in a warm water region.</title>
        <authorList>
            <person name="Bowman J.P."/>
        </authorList>
    </citation>
    <scope>NUCLEOTIDE SEQUENCE [LARGE SCALE GENOMIC DNA]</scope>
    <source>
        <strain evidence="2 3">S3MW1</strain>
    </source>
</reference>
<organism evidence="2 3">
    <name type="scientific">Photobacterium toruni</name>
    <dbReference type="NCBI Taxonomy" id="1935446"/>
    <lineage>
        <taxon>Bacteria</taxon>
        <taxon>Pseudomonadati</taxon>
        <taxon>Pseudomonadota</taxon>
        <taxon>Gammaproteobacteria</taxon>
        <taxon>Vibrionales</taxon>
        <taxon>Vibrionaceae</taxon>
        <taxon>Photobacterium</taxon>
    </lineage>
</organism>
<gene>
    <name evidence="2" type="ORF">VXS06_08780</name>
</gene>
<keyword evidence="1" id="KW-0812">Transmembrane</keyword>
<sequence length="447" mass="52553">MATKELVMNINDFTDKFHELESSFFKLKDNDGLYYWDLIRYHIFIDTYDKILGQKSRTVLSKKISIPKLIIGWMLFVIFLIKWRFKKPKELNILCSRYGDIDKPSDNIIGHLVSDDSANIETTKFRGVFNLNYLYYPVVSGIFNYSYCGLKDDDIANIECKIKEFFDVDLSIKDTVLFSLNNYYNQKKLFDFLFKYTCIEKVNFIQNGIMKGLIASCENNNVVSVEYQHGFIGFGHPAYSYPNKVDGKIYIPCEFSVFSDFWINDLNHFIKKINVVGKYGVKNNVDYFNDFNNEILFIGSMIHHEKLIELIEYAIENSEFTIIYKLHSNQFSDKEKISSRLQEKYPLSNQYKIITNEQSIDELIHEINDLFVINSTVIYEALQQGCRVYCYDVLDASNNYQLKNVPNIDFFKTINEYNVILENIILTKHSKRQCNNLFFKPLQGINK</sequence>
<proteinExistence type="predicted"/>
<keyword evidence="1" id="KW-0472">Membrane</keyword>
<dbReference type="RefSeq" id="WP_327774696.1">
    <property type="nucleotide sequence ID" value="NZ_JAYXUG010000005.1"/>
</dbReference>
<comment type="caution">
    <text evidence="2">The sequence shown here is derived from an EMBL/GenBank/DDBJ whole genome shotgun (WGS) entry which is preliminary data.</text>
</comment>
<name>A0ABU6L6F0_9GAMM</name>
<evidence type="ECO:0000313" key="3">
    <source>
        <dbReference type="Proteomes" id="UP001306119"/>
    </source>
</evidence>
<evidence type="ECO:0000313" key="2">
    <source>
        <dbReference type="EMBL" id="MEC6831854.1"/>
    </source>
</evidence>